<feature type="transmembrane region" description="Helical" evidence="8">
    <location>
        <begin position="114"/>
        <end position="131"/>
    </location>
</feature>
<keyword evidence="4 9" id="KW-0808">Transferase</keyword>
<feature type="transmembrane region" description="Helical" evidence="8">
    <location>
        <begin position="70"/>
        <end position="102"/>
    </location>
</feature>
<comment type="subcellular location">
    <subcellularLocation>
        <location evidence="1">Cell membrane</location>
        <topology evidence="1">Multi-pass membrane protein</topology>
    </subcellularLocation>
</comment>
<proteinExistence type="predicted"/>
<evidence type="ECO:0000256" key="4">
    <source>
        <dbReference type="ARBA" id="ARBA00022679"/>
    </source>
</evidence>
<dbReference type="GO" id="GO:0016763">
    <property type="term" value="F:pentosyltransferase activity"/>
    <property type="evidence" value="ECO:0007669"/>
    <property type="project" value="TreeGrafter"/>
</dbReference>
<dbReference type="STRING" id="1038014.SAMN04487910_1469"/>
<accession>A0A1H7KYY8</accession>
<keyword evidence="3 9" id="KW-0328">Glycosyltransferase</keyword>
<dbReference type="OrthoDB" id="870437at2"/>
<organism evidence="9 10">
    <name type="scientific">Aquimarina amphilecti</name>
    <dbReference type="NCBI Taxonomy" id="1038014"/>
    <lineage>
        <taxon>Bacteria</taxon>
        <taxon>Pseudomonadati</taxon>
        <taxon>Bacteroidota</taxon>
        <taxon>Flavobacteriia</taxon>
        <taxon>Flavobacteriales</taxon>
        <taxon>Flavobacteriaceae</taxon>
        <taxon>Aquimarina</taxon>
    </lineage>
</organism>
<name>A0A1H7KYY8_AQUAM</name>
<sequence>MIIRTSPFTIGLIGFHLLFFITKIFIGDFFLMDSYEYYELAKNVLTDFEFYSKDLNGTIDYRHYTKRPPLYSIFIIISSLFLKTKIGILLCQNIISICSILLIKRVFEENNFKINKGLFFFFIITSINQFIYSNLIMSEIFFQFIIVLLIYRLHHSIKNPSWKNILWYQIVIILLFLTKPVFYLFIIPNILITYLLYKKSKIRFSTLSAILPILIFILYSSWNFKRTGSSDFSSIQNINLLEWNLKYFHENKFGAEKAKIISDQIKQEALVIDDYSRQQNFIKKEVISHIKGDIISYSIFHMKGCIRIFIDPGRFDLFNFFKMHSENPEVGLLHHINSNGIKGAIMFLSKQPVLLLFILSIILIFNLLKGIGFIWFWVKNYRKINFILGTVLFIILYIVALTGPLGASRFFVPILPSYLIISALGFSDLTTSLKTHYIEKRRNKSLN</sequence>
<dbReference type="GO" id="GO:0009103">
    <property type="term" value="P:lipopolysaccharide biosynthetic process"/>
    <property type="evidence" value="ECO:0007669"/>
    <property type="project" value="UniProtKB-ARBA"/>
</dbReference>
<keyword evidence="7 8" id="KW-0472">Membrane</keyword>
<dbReference type="PANTHER" id="PTHR33908:SF11">
    <property type="entry name" value="MEMBRANE PROTEIN"/>
    <property type="match status" value="1"/>
</dbReference>
<evidence type="ECO:0000256" key="7">
    <source>
        <dbReference type="ARBA" id="ARBA00023136"/>
    </source>
</evidence>
<evidence type="ECO:0000256" key="3">
    <source>
        <dbReference type="ARBA" id="ARBA00022676"/>
    </source>
</evidence>
<evidence type="ECO:0000313" key="9">
    <source>
        <dbReference type="EMBL" id="SEK91774.1"/>
    </source>
</evidence>
<feature type="transmembrane region" description="Helical" evidence="8">
    <location>
        <begin position="410"/>
        <end position="427"/>
    </location>
</feature>
<evidence type="ECO:0000256" key="5">
    <source>
        <dbReference type="ARBA" id="ARBA00022692"/>
    </source>
</evidence>
<evidence type="ECO:0000256" key="2">
    <source>
        <dbReference type="ARBA" id="ARBA00022475"/>
    </source>
</evidence>
<dbReference type="EMBL" id="FOAB01000002">
    <property type="protein sequence ID" value="SEK91774.1"/>
    <property type="molecule type" value="Genomic_DNA"/>
</dbReference>
<feature type="transmembrane region" description="Helical" evidence="8">
    <location>
        <begin position="166"/>
        <end position="196"/>
    </location>
</feature>
<feature type="transmembrane region" description="Helical" evidence="8">
    <location>
        <begin position="353"/>
        <end position="378"/>
    </location>
</feature>
<reference evidence="9 10" key="1">
    <citation type="submission" date="2016-10" db="EMBL/GenBank/DDBJ databases">
        <authorList>
            <person name="de Groot N.N."/>
        </authorList>
    </citation>
    <scope>NUCLEOTIDE SEQUENCE [LARGE SCALE GENOMIC DNA]</scope>
    <source>
        <strain evidence="9 10">DSM 25232</strain>
    </source>
</reference>
<keyword evidence="5 8" id="KW-0812">Transmembrane</keyword>
<keyword evidence="6 8" id="KW-1133">Transmembrane helix</keyword>
<keyword evidence="2" id="KW-1003">Cell membrane</keyword>
<dbReference type="AlphaFoldDB" id="A0A1H7KYY8"/>
<dbReference type="GO" id="GO:0005886">
    <property type="term" value="C:plasma membrane"/>
    <property type="evidence" value="ECO:0007669"/>
    <property type="project" value="UniProtKB-SubCell"/>
</dbReference>
<keyword evidence="10" id="KW-1185">Reference proteome</keyword>
<evidence type="ECO:0000256" key="1">
    <source>
        <dbReference type="ARBA" id="ARBA00004651"/>
    </source>
</evidence>
<evidence type="ECO:0000256" key="8">
    <source>
        <dbReference type="SAM" id="Phobius"/>
    </source>
</evidence>
<feature type="transmembrane region" description="Helical" evidence="8">
    <location>
        <begin position="12"/>
        <end position="32"/>
    </location>
</feature>
<gene>
    <name evidence="9" type="ORF">SAMN04487910_1469</name>
</gene>
<feature type="transmembrane region" description="Helical" evidence="8">
    <location>
        <begin position="384"/>
        <end position="403"/>
    </location>
</feature>
<dbReference type="InterPro" id="IPR050297">
    <property type="entry name" value="LipidA_mod_glycosyltrf_83"/>
</dbReference>
<evidence type="ECO:0000313" key="10">
    <source>
        <dbReference type="Proteomes" id="UP000198521"/>
    </source>
</evidence>
<protein>
    <submittedName>
        <fullName evidence="9">Dolichyl-phosphate-mannose-protein mannosyltransferase</fullName>
    </submittedName>
</protein>
<feature type="transmembrane region" description="Helical" evidence="8">
    <location>
        <begin position="202"/>
        <end position="222"/>
    </location>
</feature>
<evidence type="ECO:0000256" key="6">
    <source>
        <dbReference type="ARBA" id="ARBA00022989"/>
    </source>
</evidence>
<dbReference type="PANTHER" id="PTHR33908">
    <property type="entry name" value="MANNOSYLTRANSFERASE YKCB-RELATED"/>
    <property type="match status" value="1"/>
</dbReference>
<dbReference type="Proteomes" id="UP000198521">
    <property type="component" value="Unassembled WGS sequence"/>
</dbReference>